<keyword evidence="1" id="KW-1133">Transmembrane helix</keyword>
<feature type="non-terminal residue" evidence="2">
    <location>
        <position position="205"/>
    </location>
</feature>
<feature type="transmembrane region" description="Helical" evidence="1">
    <location>
        <begin position="166"/>
        <end position="187"/>
    </location>
</feature>
<gene>
    <name evidence="2" type="ORF">S06H3_23029</name>
</gene>
<sequence>VFFYLIPFFGITPKTNLFLNTLIFGILFFAWRKLFYLLFSSRLLNKVAIVEDHSRARELAKEIISRPYLGYKLITLDIKGDLFSQIQKEKIDTLIVPNDLEENSRLTENLYQCLPARINFIDWVRAYELICEKLPVTFLAQTWFLENLKEGEKGLYDKIKRVVNDLILATLLLILTSPLWPLIALSIKLGDGGPVFYRQRANSGL</sequence>
<protein>
    <submittedName>
        <fullName evidence="2">Uncharacterized protein</fullName>
    </submittedName>
</protein>
<keyword evidence="1" id="KW-0472">Membrane</keyword>
<name>X1LDF6_9ZZZZ</name>
<evidence type="ECO:0000313" key="2">
    <source>
        <dbReference type="EMBL" id="GAI03881.1"/>
    </source>
</evidence>
<accession>X1LDF6</accession>
<dbReference type="AlphaFoldDB" id="X1LDF6"/>
<organism evidence="2">
    <name type="scientific">marine sediment metagenome</name>
    <dbReference type="NCBI Taxonomy" id="412755"/>
    <lineage>
        <taxon>unclassified sequences</taxon>
        <taxon>metagenomes</taxon>
        <taxon>ecological metagenomes</taxon>
    </lineage>
</organism>
<feature type="transmembrane region" description="Helical" evidence="1">
    <location>
        <begin position="17"/>
        <end position="39"/>
    </location>
</feature>
<proteinExistence type="predicted"/>
<feature type="non-terminal residue" evidence="2">
    <location>
        <position position="1"/>
    </location>
</feature>
<dbReference type="EMBL" id="BARV01012432">
    <property type="protein sequence ID" value="GAI03881.1"/>
    <property type="molecule type" value="Genomic_DNA"/>
</dbReference>
<reference evidence="2" key="1">
    <citation type="journal article" date="2014" name="Front. Microbiol.">
        <title>High frequency of phylogenetically diverse reductive dehalogenase-homologous genes in deep subseafloor sedimentary metagenomes.</title>
        <authorList>
            <person name="Kawai M."/>
            <person name="Futagami T."/>
            <person name="Toyoda A."/>
            <person name="Takaki Y."/>
            <person name="Nishi S."/>
            <person name="Hori S."/>
            <person name="Arai W."/>
            <person name="Tsubouchi T."/>
            <person name="Morono Y."/>
            <person name="Uchiyama I."/>
            <person name="Ito T."/>
            <person name="Fujiyama A."/>
            <person name="Inagaki F."/>
            <person name="Takami H."/>
        </authorList>
    </citation>
    <scope>NUCLEOTIDE SEQUENCE</scope>
    <source>
        <strain evidence="2">Expedition CK06-06</strain>
    </source>
</reference>
<keyword evidence="1" id="KW-0812">Transmembrane</keyword>
<comment type="caution">
    <text evidence="2">The sequence shown here is derived from an EMBL/GenBank/DDBJ whole genome shotgun (WGS) entry which is preliminary data.</text>
</comment>
<evidence type="ECO:0000256" key="1">
    <source>
        <dbReference type="SAM" id="Phobius"/>
    </source>
</evidence>